<gene>
    <name evidence="1" type="ORF">PPL_05569</name>
</gene>
<organism evidence="1 2">
    <name type="scientific">Heterostelium pallidum (strain ATCC 26659 / Pp 5 / PN500)</name>
    <name type="common">Cellular slime mold</name>
    <name type="synonym">Polysphondylium pallidum</name>
    <dbReference type="NCBI Taxonomy" id="670386"/>
    <lineage>
        <taxon>Eukaryota</taxon>
        <taxon>Amoebozoa</taxon>
        <taxon>Evosea</taxon>
        <taxon>Eumycetozoa</taxon>
        <taxon>Dictyostelia</taxon>
        <taxon>Acytosteliales</taxon>
        <taxon>Acytosteliaceae</taxon>
        <taxon>Heterostelium</taxon>
    </lineage>
</organism>
<dbReference type="RefSeq" id="XP_020433695.1">
    <property type="nucleotide sequence ID" value="XM_020576446.1"/>
</dbReference>
<dbReference type="Proteomes" id="UP000001396">
    <property type="component" value="Unassembled WGS sequence"/>
</dbReference>
<dbReference type="AlphaFoldDB" id="D3BAJ1"/>
<dbReference type="EMBL" id="ADBJ01000025">
    <property type="protein sequence ID" value="EFA81578.1"/>
    <property type="molecule type" value="Genomic_DNA"/>
</dbReference>
<comment type="caution">
    <text evidence="1">The sequence shown here is derived from an EMBL/GenBank/DDBJ whole genome shotgun (WGS) entry which is preliminary data.</text>
</comment>
<evidence type="ECO:0000313" key="1">
    <source>
        <dbReference type="EMBL" id="EFA81578.1"/>
    </source>
</evidence>
<accession>D3BAJ1</accession>
<protein>
    <submittedName>
        <fullName evidence="1">Uncharacterized protein</fullName>
    </submittedName>
</protein>
<dbReference type="InParanoid" id="D3BAJ1"/>
<dbReference type="Gene3D" id="3.10.170.20">
    <property type="match status" value="1"/>
</dbReference>
<evidence type="ECO:0000313" key="2">
    <source>
        <dbReference type="Proteomes" id="UP000001396"/>
    </source>
</evidence>
<name>D3BAJ1_HETP5</name>
<proteinExistence type="predicted"/>
<sequence length="139" mass="15893">MKQHSLIKDQPPTHLCNHDSLIETLLQISHFDSYNNNHETANHKSRKSVKEIKQRESIKFDSSQIVSDPYACRHEGDRVVFGVSGNSGLDEINNFAPCVYLCKDYDVVTPEMLNLTDSIVDTIDKIFTSLLKVDRERTL</sequence>
<reference evidence="1 2" key="1">
    <citation type="journal article" date="2011" name="Genome Res.">
        <title>Phylogeny-wide analysis of social amoeba genomes highlights ancient origins for complex intercellular communication.</title>
        <authorList>
            <person name="Heidel A.J."/>
            <person name="Lawal H.M."/>
            <person name="Felder M."/>
            <person name="Schilde C."/>
            <person name="Helps N.R."/>
            <person name="Tunggal B."/>
            <person name="Rivero F."/>
            <person name="John U."/>
            <person name="Schleicher M."/>
            <person name="Eichinger L."/>
            <person name="Platzer M."/>
            <person name="Noegel A.A."/>
            <person name="Schaap P."/>
            <person name="Gloeckner G."/>
        </authorList>
    </citation>
    <scope>NUCLEOTIDE SEQUENCE [LARGE SCALE GENOMIC DNA]</scope>
    <source>
        <strain evidence="2">ATCC 26659 / Pp 5 / PN500</strain>
    </source>
</reference>
<keyword evidence="2" id="KW-1185">Reference proteome</keyword>
<dbReference type="GeneID" id="31361053"/>